<protein>
    <submittedName>
        <fullName evidence="2">Transcriptional regulator</fullName>
    </submittedName>
</protein>
<organism evidence="2 3">
    <name type="scientific">Sorangium cellulosum</name>
    <name type="common">Polyangium cellulosum</name>
    <dbReference type="NCBI Taxonomy" id="56"/>
    <lineage>
        <taxon>Bacteria</taxon>
        <taxon>Pseudomonadati</taxon>
        <taxon>Myxococcota</taxon>
        <taxon>Polyangia</taxon>
        <taxon>Polyangiales</taxon>
        <taxon>Polyangiaceae</taxon>
        <taxon>Sorangium</taxon>
    </lineage>
</organism>
<dbReference type="PROSITE" id="PS50943">
    <property type="entry name" value="HTH_CROC1"/>
    <property type="match status" value="1"/>
</dbReference>
<dbReference type="SMART" id="SM00530">
    <property type="entry name" value="HTH_XRE"/>
    <property type="match status" value="1"/>
</dbReference>
<dbReference type="AlphaFoldDB" id="A0A150RFJ7"/>
<dbReference type="EMBL" id="JEMB01002717">
    <property type="protein sequence ID" value="KYF78940.1"/>
    <property type="molecule type" value="Genomic_DNA"/>
</dbReference>
<dbReference type="Proteomes" id="UP000075635">
    <property type="component" value="Unassembled WGS sequence"/>
</dbReference>
<dbReference type="InterPro" id="IPR010982">
    <property type="entry name" value="Lambda_DNA-bd_dom_sf"/>
</dbReference>
<dbReference type="Pfam" id="PF01381">
    <property type="entry name" value="HTH_3"/>
    <property type="match status" value="1"/>
</dbReference>
<sequence length="143" mass="15905">MGHDAEFGGSSLPVAPTSLFFSRPLPSPRMAPEDIKKLRQELGCTARELAGALGIEQETVLAWEHGDLFPTKRFVGMMEELRRKGPEAIPRKKRRQANVSPLQVLADPELWRLFRKLLSHPELRSAALKLAEAYPDPADAPPS</sequence>
<dbReference type="Gene3D" id="1.10.260.40">
    <property type="entry name" value="lambda repressor-like DNA-binding domains"/>
    <property type="match status" value="1"/>
</dbReference>
<proteinExistence type="predicted"/>
<reference evidence="2 3" key="1">
    <citation type="submission" date="2014-02" db="EMBL/GenBank/DDBJ databases">
        <title>The small core and large imbalanced accessory genome model reveals a collaborative survival strategy of Sorangium cellulosum strains in nature.</title>
        <authorList>
            <person name="Han K."/>
            <person name="Peng R."/>
            <person name="Blom J."/>
            <person name="Li Y.-Z."/>
        </authorList>
    </citation>
    <scope>NUCLEOTIDE SEQUENCE [LARGE SCALE GENOMIC DNA]</scope>
    <source>
        <strain evidence="2 3">So0011-07</strain>
    </source>
</reference>
<dbReference type="SUPFAM" id="SSF47413">
    <property type="entry name" value="lambda repressor-like DNA-binding domains"/>
    <property type="match status" value="1"/>
</dbReference>
<dbReference type="InterPro" id="IPR001387">
    <property type="entry name" value="Cro/C1-type_HTH"/>
</dbReference>
<name>A0A150RFJ7_SORCE</name>
<dbReference type="GO" id="GO:0003677">
    <property type="term" value="F:DNA binding"/>
    <property type="evidence" value="ECO:0007669"/>
    <property type="project" value="InterPro"/>
</dbReference>
<accession>A0A150RFJ7</accession>
<dbReference type="CDD" id="cd00093">
    <property type="entry name" value="HTH_XRE"/>
    <property type="match status" value="1"/>
</dbReference>
<feature type="domain" description="HTH cro/C1-type" evidence="1">
    <location>
        <begin position="35"/>
        <end position="66"/>
    </location>
</feature>
<comment type="caution">
    <text evidence="2">The sequence shown here is derived from an EMBL/GenBank/DDBJ whole genome shotgun (WGS) entry which is preliminary data.</text>
</comment>
<gene>
    <name evidence="2" type="ORF">BE17_36010</name>
</gene>
<evidence type="ECO:0000313" key="2">
    <source>
        <dbReference type="EMBL" id="KYF78940.1"/>
    </source>
</evidence>
<evidence type="ECO:0000259" key="1">
    <source>
        <dbReference type="PROSITE" id="PS50943"/>
    </source>
</evidence>
<evidence type="ECO:0000313" key="3">
    <source>
        <dbReference type="Proteomes" id="UP000075635"/>
    </source>
</evidence>